<evidence type="ECO:0000256" key="7">
    <source>
        <dbReference type="ARBA" id="ARBA00022898"/>
    </source>
</evidence>
<evidence type="ECO:0000256" key="1">
    <source>
        <dbReference type="ARBA" id="ARBA00001933"/>
    </source>
</evidence>
<dbReference type="GO" id="GO:0005737">
    <property type="term" value="C:cytoplasm"/>
    <property type="evidence" value="ECO:0007669"/>
    <property type="project" value="UniProtKB-SubCell"/>
</dbReference>
<dbReference type="GO" id="GO:0008793">
    <property type="term" value="F:aromatic-amino-acid transaminase activity"/>
    <property type="evidence" value="ECO:0007669"/>
    <property type="project" value="TreeGrafter"/>
</dbReference>
<comment type="similarity">
    <text evidence="3">Belongs to the class-I pyridoxal-phosphate-dependent aminotransferase family.</text>
</comment>
<evidence type="ECO:0000256" key="5">
    <source>
        <dbReference type="ARBA" id="ARBA00022576"/>
    </source>
</evidence>
<evidence type="ECO:0000256" key="3">
    <source>
        <dbReference type="ARBA" id="ARBA00007441"/>
    </source>
</evidence>
<comment type="subcellular location">
    <subcellularLocation>
        <location evidence="2">Cytoplasm</location>
    </subcellularLocation>
</comment>
<dbReference type="GO" id="GO:0047536">
    <property type="term" value="F:2-aminoadipate transaminase activity"/>
    <property type="evidence" value="ECO:0007669"/>
    <property type="project" value="TreeGrafter"/>
</dbReference>
<dbReference type="EC" id="2.6.1.57" evidence="9"/>
<name>A0A4S2N6Z7_9PEZI</name>
<evidence type="ECO:0000313" key="12">
    <source>
        <dbReference type="Proteomes" id="UP000298138"/>
    </source>
</evidence>
<dbReference type="SMR" id="A0A4S2N6Z7"/>
<keyword evidence="5" id="KW-0032">Aminotransferase</keyword>
<evidence type="ECO:0000313" key="11">
    <source>
        <dbReference type="EMBL" id="TGZ85070.1"/>
    </source>
</evidence>
<dbReference type="AlphaFoldDB" id="A0A4S2N6Z7"/>
<dbReference type="FunFam" id="3.40.640.10:FF:000074">
    <property type="entry name" value="Aromatic amino acid aminotransferase"/>
    <property type="match status" value="1"/>
</dbReference>
<dbReference type="Proteomes" id="UP000298138">
    <property type="component" value="Unassembled WGS sequence"/>
</dbReference>
<dbReference type="InterPro" id="IPR015424">
    <property type="entry name" value="PyrdxlP-dep_Trfase"/>
</dbReference>
<dbReference type="GO" id="GO:0006571">
    <property type="term" value="P:tyrosine biosynthetic process"/>
    <property type="evidence" value="ECO:0007669"/>
    <property type="project" value="TreeGrafter"/>
</dbReference>
<dbReference type="FunCoup" id="A0A4S2N6Z7">
    <property type="interactions" value="253"/>
</dbReference>
<sequence>MVLSATNEDVSLHAVEDTAAVVLPDPLTVEGVPFRRSNAGKFSGGLAAASHSDMFKHPDLNHKPLSKRWDHRLSAESKSRQATQLKELAKYLSKPGMLSLGGGLPSSEYFPFEEIDVKVPALDVGNHEEITMQIGKHDVREGKSAYDLSIALNYGQGSGSAQMIRWVVEHTEIVHNPPYRDWGCTLTPGSTCATEHLYRMFLEKGDYVISEEFTFATAVETSGPLGCRFIGVRMDDEGMIPSALDELLTTWDPISRGARKPFLVYTVPSGQNPSGATMGLERRKEFYKIAQKHDLIILEDEPYYFLQMQPYVGSDHPSPPAPKTHKEFLDSLVPSLLSMDVDGRIVRLDSFSKVLSPGSRTGWITASAQLIERFTRHNEVSVQHPSGISQIILHRLLDETWGHGGYLDWLIHLRMSYTERRNVLMKACEEHLPKEIASWTPPAAGMFHWIKLEAEKHPMFGKKSVKEIEDEILETAVQEGVLVVPGSYFKSEARKPLEARELYVRANFASAEFEQMTEATRRLGVALRKSFGLKE</sequence>
<comment type="catalytic activity">
    <reaction evidence="8">
        <text>an aromatic L-alpha-amino acid + 2-oxoglutarate = an aromatic oxo-acid + L-glutamate</text>
        <dbReference type="Rhea" id="RHEA:17533"/>
        <dbReference type="ChEBI" id="CHEBI:16810"/>
        <dbReference type="ChEBI" id="CHEBI:29985"/>
        <dbReference type="ChEBI" id="CHEBI:73309"/>
        <dbReference type="ChEBI" id="CHEBI:84824"/>
        <dbReference type="EC" id="2.6.1.57"/>
    </reaction>
</comment>
<keyword evidence="12" id="KW-1185">Reference proteome</keyword>
<dbReference type="GO" id="GO:0019878">
    <property type="term" value="P:lysine biosynthetic process via aminoadipic acid"/>
    <property type="evidence" value="ECO:0007669"/>
    <property type="project" value="TreeGrafter"/>
</dbReference>
<dbReference type="Pfam" id="PF00155">
    <property type="entry name" value="Aminotran_1_2"/>
    <property type="match status" value="1"/>
</dbReference>
<protein>
    <recommendedName>
        <fullName evidence="9">aromatic-amino-acid transaminase</fullName>
        <ecNumber evidence="9">2.6.1.57</ecNumber>
    </recommendedName>
</protein>
<dbReference type="PANTHER" id="PTHR42790:SF21">
    <property type="entry name" value="AROMATIC_AMINOADIPATE AMINOTRANSFERASE 1"/>
    <property type="match status" value="1"/>
</dbReference>
<dbReference type="CDD" id="cd00609">
    <property type="entry name" value="AAT_like"/>
    <property type="match status" value="1"/>
</dbReference>
<evidence type="ECO:0000256" key="2">
    <source>
        <dbReference type="ARBA" id="ARBA00004496"/>
    </source>
</evidence>
<reference evidence="11 12" key="1">
    <citation type="submission" date="2019-04" db="EMBL/GenBank/DDBJ databases">
        <title>Comparative genomics and transcriptomics to analyze fruiting body development in filamentous ascomycetes.</title>
        <authorList>
            <consortium name="DOE Joint Genome Institute"/>
            <person name="Lutkenhaus R."/>
            <person name="Traeger S."/>
            <person name="Breuer J."/>
            <person name="Kuo A."/>
            <person name="Lipzen A."/>
            <person name="Pangilinan J."/>
            <person name="Dilworth D."/>
            <person name="Sandor L."/>
            <person name="Poggeler S."/>
            <person name="Barry K."/>
            <person name="Grigoriev I.V."/>
            <person name="Nowrousian M."/>
        </authorList>
    </citation>
    <scope>NUCLEOTIDE SEQUENCE [LARGE SCALE GENOMIC DNA]</scope>
    <source>
        <strain evidence="11 12">CBS 389.68</strain>
    </source>
</reference>
<dbReference type="SUPFAM" id="SSF53383">
    <property type="entry name" value="PLP-dependent transferases"/>
    <property type="match status" value="1"/>
</dbReference>
<keyword evidence="7" id="KW-0663">Pyridoxal phosphate</keyword>
<accession>A0A4S2N6Z7</accession>
<keyword evidence="4" id="KW-0963">Cytoplasm</keyword>
<organism evidence="11 12">
    <name type="scientific">Ascodesmis nigricans</name>
    <dbReference type="NCBI Taxonomy" id="341454"/>
    <lineage>
        <taxon>Eukaryota</taxon>
        <taxon>Fungi</taxon>
        <taxon>Dikarya</taxon>
        <taxon>Ascomycota</taxon>
        <taxon>Pezizomycotina</taxon>
        <taxon>Pezizomycetes</taxon>
        <taxon>Pezizales</taxon>
        <taxon>Ascodesmidaceae</taxon>
        <taxon>Ascodesmis</taxon>
    </lineage>
</organism>
<evidence type="ECO:0000256" key="9">
    <source>
        <dbReference type="ARBA" id="ARBA00067014"/>
    </source>
</evidence>
<dbReference type="EMBL" id="ML220112">
    <property type="protein sequence ID" value="TGZ85070.1"/>
    <property type="molecule type" value="Genomic_DNA"/>
</dbReference>
<dbReference type="STRING" id="341454.A0A4S2N6Z7"/>
<dbReference type="OrthoDB" id="691673at2759"/>
<dbReference type="GO" id="GO:0030170">
    <property type="term" value="F:pyridoxal phosphate binding"/>
    <property type="evidence" value="ECO:0007669"/>
    <property type="project" value="InterPro"/>
</dbReference>
<evidence type="ECO:0000256" key="6">
    <source>
        <dbReference type="ARBA" id="ARBA00022679"/>
    </source>
</evidence>
<evidence type="ECO:0000259" key="10">
    <source>
        <dbReference type="Pfam" id="PF00155"/>
    </source>
</evidence>
<dbReference type="InterPro" id="IPR004839">
    <property type="entry name" value="Aminotransferase_I/II_large"/>
</dbReference>
<dbReference type="PANTHER" id="PTHR42790">
    <property type="entry name" value="AMINOTRANSFERASE"/>
    <property type="match status" value="1"/>
</dbReference>
<evidence type="ECO:0000256" key="4">
    <source>
        <dbReference type="ARBA" id="ARBA00022490"/>
    </source>
</evidence>
<dbReference type="InterPro" id="IPR050859">
    <property type="entry name" value="Class-I_PLP-dep_aminotransf"/>
</dbReference>
<keyword evidence="6" id="KW-0808">Transferase</keyword>
<feature type="domain" description="Aminotransferase class I/classII large" evidence="10">
    <location>
        <begin position="185"/>
        <end position="523"/>
    </location>
</feature>
<proteinExistence type="inferred from homology"/>
<evidence type="ECO:0000256" key="8">
    <source>
        <dbReference type="ARBA" id="ARBA00051993"/>
    </source>
</evidence>
<dbReference type="InterPro" id="IPR015421">
    <property type="entry name" value="PyrdxlP-dep_Trfase_major"/>
</dbReference>
<dbReference type="GO" id="GO:0009074">
    <property type="term" value="P:aromatic amino acid family catabolic process"/>
    <property type="evidence" value="ECO:0007669"/>
    <property type="project" value="TreeGrafter"/>
</dbReference>
<gene>
    <name evidence="11" type="ORF">EX30DRAFT_313981</name>
</gene>
<dbReference type="InParanoid" id="A0A4S2N6Z7"/>
<comment type="cofactor">
    <cofactor evidence="1">
        <name>pyridoxal 5'-phosphate</name>
        <dbReference type="ChEBI" id="CHEBI:597326"/>
    </cofactor>
</comment>
<dbReference type="Gene3D" id="3.40.640.10">
    <property type="entry name" value="Type I PLP-dependent aspartate aminotransferase-like (Major domain)"/>
    <property type="match status" value="1"/>
</dbReference>